<dbReference type="SMART" id="SM00254">
    <property type="entry name" value="ShKT"/>
    <property type="match status" value="3"/>
</dbReference>
<feature type="domain" description="ShKT" evidence="14">
    <location>
        <begin position="320"/>
        <end position="354"/>
    </location>
</feature>
<dbReference type="InterPro" id="IPR006026">
    <property type="entry name" value="Peptidase_Metallo"/>
</dbReference>
<organism evidence="16 17">
    <name type="scientific">Soboliphyme baturini</name>
    <dbReference type="NCBI Taxonomy" id="241478"/>
    <lineage>
        <taxon>Eukaryota</taxon>
        <taxon>Metazoa</taxon>
        <taxon>Ecdysozoa</taxon>
        <taxon>Nematoda</taxon>
        <taxon>Enoplea</taxon>
        <taxon>Dorylaimia</taxon>
        <taxon>Dioctophymatida</taxon>
        <taxon>Dioctophymatoidea</taxon>
        <taxon>Soboliphymatidae</taxon>
        <taxon>Soboliphyme</taxon>
    </lineage>
</organism>
<keyword evidence="4" id="KW-0732">Signal</keyword>
<comment type="caution">
    <text evidence="11">Lacks conserved residue(s) required for the propagation of feature annotation.</text>
</comment>
<accession>A0A3P8E035</accession>
<keyword evidence="3 12" id="KW-0479">Metal-binding</keyword>
<dbReference type="EMBL" id="UZAM01007684">
    <property type="protein sequence ID" value="VDP00776.1"/>
    <property type="molecule type" value="Genomic_DNA"/>
</dbReference>
<feature type="disulfide bond" evidence="11">
    <location>
        <begin position="320"/>
        <end position="354"/>
    </location>
</feature>
<keyword evidence="7 12" id="KW-0482">Metalloprotease</keyword>
<comment type="function">
    <text evidence="1">Metalloprotease.</text>
</comment>
<evidence type="ECO:0000256" key="13">
    <source>
        <dbReference type="RuleBase" id="RU361183"/>
    </source>
</evidence>
<dbReference type="Pfam" id="PF01400">
    <property type="entry name" value="Astacin"/>
    <property type="match status" value="1"/>
</dbReference>
<dbReference type="InterPro" id="IPR034035">
    <property type="entry name" value="Astacin-like_dom"/>
</dbReference>
<evidence type="ECO:0000256" key="1">
    <source>
        <dbReference type="ARBA" id="ARBA00002657"/>
    </source>
</evidence>
<evidence type="ECO:0000256" key="11">
    <source>
        <dbReference type="PROSITE-ProRule" id="PRU01005"/>
    </source>
</evidence>
<keyword evidence="9 11" id="KW-1015">Disulfide bond</keyword>
<reference evidence="16 17" key="1">
    <citation type="submission" date="2018-11" db="EMBL/GenBank/DDBJ databases">
        <authorList>
            <consortium name="Pathogen Informatics"/>
        </authorList>
    </citation>
    <scope>NUCLEOTIDE SEQUENCE [LARGE SCALE GENOMIC DNA]</scope>
</reference>
<evidence type="ECO:0000259" key="14">
    <source>
        <dbReference type="PROSITE" id="PS51670"/>
    </source>
</evidence>
<dbReference type="OrthoDB" id="291007at2759"/>
<dbReference type="FunFam" id="3.40.390.10:FF:000015">
    <property type="entry name" value="Meprin A subunit"/>
    <property type="match status" value="1"/>
</dbReference>
<dbReference type="GO" id="GO:0004222">
    <property type="term" value="F:metalloendopeptidase activity"/>
    <property type="evidence" value="ECO:0007669"/>
    <property type="project" value="UniProtKB-UniRule"/>
</dbReference>
<dbReference type="Gene3D" id="3.40.390.10">
    <property type="entry name" value="Collagenase (Catalytic Domain)"/>
    <property type="match status" value="1"/>
</dbReference>
<evidence type="ECO:0000256" key="5">
    <source>
        <dbReference type="ARBA" id="ARBA00022801"/>
    </source>
</evidence>
<keyword evidence="10" id="KW-0325">Glycoprotein</keyword>
<evidence type="ECO:0000256" key="9">
    <source>
        <dbReference type="ARBA" id="ARBA00023157"/>
    </source>
</evidence>
<evidence type="ECO:0000256" key="4">
    <source>
        <dbReference type="ARBA" id="ARBA00022729"/>
    </source>
</evidence>
<keyword evidence="17" id="KW-1185">Reference proteome</keyword>
<dbReference type="InterPro" id="IPR001506">
    <property type="entry name" value="Peptidase_M12A"/>
</dbReference>
<dbReference type="SUPFAM" id="SSF55486">
    <property type="entry name" value="Metalloproteases ('zincins'), catalytic domain"/>
    <property type="match status" value="1"/>
</dbReference>
<feature type="binding site" evidence="12">
    <location>
        <position position="193"/>
    </location>
    <ligand>
        <name>Zn(2+)</name>
        <dbReference type="ChEBI" id="CHEBI:29105"/>
        <note>catalytic</note>
    </ligand>
</feature>
<keyword evidence="8" id="KW-0865">Zymogen</keyword>
<dbReference type="PANTHER" id="PTHR10127">
    <property type="entry name" value="DISCOIDIN, CUB, EGF, LAMININ , AND ZINC METALLOPROTEASE DOMAIN CONTAINING"/>
    <property type="match status" value="1"/>
</dbReference>
<proteinExistence type="predicted"/>
<dbReference type="Proteomes" id="UP000270296">
    <property type="component" value="Unassembled WGS sequence"/>
</dbReference>
<gene>
    <name evidence="16" type="ORF">SBAD_LOCUS3318</name>
</gene>
<evidence type="ECO:0000313" key="16">
    <source>
        <dbReference type="EMBL" id="VDP00776.1"/>
    </source>
</evidence>
<keyword evidence="6 12" id="KW-0862">Zinc</keyword>
<dbReference type="Gene3D" id="1.10.10.1940">
    <property type="match status" value="1"/>
</dbReference>
<dbReference type="SMART" id="SM00235">
    <property type="entry name" value="ZnMc"/>
    <property type="match status" value="1"/>
</dbReference>
<evidence type="ECO:0000313" key="17">
    <source>
        <dbReference type="Proteomes" id="UP000270296"/>
    </source>
</evidence>
<dbReference type="PRINTS" id="PR00480">
    <property type="entry name" value="ASTACIN"/>
</dbReference>
<evidence type="ECO:0000256" key="12">
    <source>
        <dbReference type="PROSITE-ProRule" id="PRU01211"/>
    </source>
</evidence>
<evidence type="ECO:0000259" key="15">
    <source>
        <dbReference type="PROSITE" id="PS51864"/>
    </source>
</evidence>
<comment type="cofactor">
    <cofactor evidence="12 13">
        <name>Zn(2+)</name>
        <dbReference type="ChEBI" id="CHEBI:29105"/>
    </cofactor>
    <text evidence="12 13">Binds 1 zinc ion per subunit.</text>
</comment>
<protein>
    <recommendedName>
        <fullName evidence="13">Metalloendopeptidase</fullName>
        <ecNumber evidence="13">3.4.24.-</ecNumber>
    </recommendedName>
</protein>
<keyword evidence="5 12" id="KW-0378">Hydrolase</keyword>
<evidence type="ECO:0000256" key="8">
    <source>
        <dbReference type="ARBA" id="ARBA00023145"/>
    </source>
</evidence>
<dbReference type="GO" id="GO:0008270">
    <property type="term" value="F:zinc ion binding"/>
    <property type="evidence" value="ECO:0007669"/>
    <property type="project" value="UniProtKB-UniRule"/>
</dbReference>
<feature type="active site" evidence="12">
    <location>
        <position position="184"/>
    </location>
</feature>
<dbReference type="PROSITE" id="PS51670">
    <property type="entry name" value="SHKT"/>
    <property type="match status" value="2"/>
</dbReference>
<dbReference type="InterPro" id="IPR003582">
    <property type="entry name" value="ShKT_dom"/>
</dbReference>
<dbReference type="Pfam" id="PF01549">
    <property type="entry name" value="ShK"/>
    <property type="match status" value="3"/>
</dbReference>
<feature type="binding site" evidence="12">
    <location>
        <position position="183"/>
    </location>
    <ligand>
        <name>Zn(2+)</name>
        <dbReference type="ChEBI" id="CHEBI:29105"/>
        <note>catalytic</note>
    </ligand>
</feature>
<evidence type="ECO:0000256" key="7">
    <source>
        <dbReference type="ARBA" id="ARBA00023049"/>
    </source>
</evidence>
<dbReference type="PANTHER" id="PTHR10127:SF818">
    <property type="entry name" value="ZINC METALLOPROTEINASE NAS-4"/>
    <property type="match status" value="1"/>
</dbReference>
<evidence type="ECO:0000256" key="3">
    <source>
        <dbReference type="ARBA" id="ARBA00022723"/>
    </source>
</evidence>
<feature type="binding site" evidence="12">
    <location>
        <position position="187"/>
    </location>
    <ligand>
        <name>Zn(2+)</name>
        <dbReference type="ChEBI" id="CHEBI:29105"/>
        <note>catalytic</note>
    </ligand>
</feature>
<sequence>MQIDCDGSVFFCECFQKGKQIATSCSTFDTTLDVEDFADSAMIPDVDLKKMGLRGEGDPLLKARKFEGDILGISNSEDVKLSRVPDGAARSAIRDKWRRWPTKEIPYVLSSRYGSYSRKVIAKAMDQYHKKTCIRFVPRDPQKHTDYVYLFPDDGCYSLVGRSGGRQPISLDPGCMEVGTIIHELMHSVGFFHEQSRTDRDEYIKVIWTKIMPGAKDQFEKYDSRTVDQLNINYDYGSIMHYGPYAFSKNGEKTILALKRGASRMGQRDGFSELDLMKVKKLYDCGDMTNVSVTTNELSPEDDNEGDVNVEPRTTGGAKCLNEKWECYFWAFLNHCRLYPEYMRQNCRKACNMCNEDAASAAVTTTATEASTVRRKKCEDQNGHCNVWASRGFCDKTGYRHFMLATCPMSCQDCESGKLMASDNELPQTRDYGEAAQVTATHACADKRGLEARCKLFASWQMCGGRNERDMRHLCPSSCGYCGEGKGKSSTTVSWRGLSKLVVP</sequence>
<keyword evidence="2 12" id="KW-0645">Protease</keyword>
<dbReference type="EC" id="3.4.24.-" evidence="13"/>
<feature type="domain" description="Peptidase M12A" evidence="15">
    <location>
        <begin position="91"/>
        <end position="286"/>
    </location>
</feature>
<dbReference type="CDD" id="cd04280">
    <property type="entry name" value="ZnMc_astacin_like"/>
    <property type="match status" value="1"/>
</dbReference>
<dbReference type="InterPro" id="IPR024079">
    <property type="entry name" value="MetalloPept_cat_dom_sf"/>
</dbReference>
<evidence type="ECO:0000256" key="2">
    <source>
        <dbReference type="ARBA" id="ARBA00022670"/>
    </source>
</evidence>
<dbReference type="PROSITE" id="PS51864">
    <property type="entry name" value="ASTACIN"/>
    <property type="match status" value="1"/>
</dbReference>
<evidence type="ECO:0000256" key="10">
    <source>
        <dbReference type="ARBA" id="ARBA00023180"/>
    </source>
</evidence>
<name>A0A3P8E035_9BILA</name>
<feature type="domain" description="ShKT" evidence="14">
    <location>
        <begin position="378"/>
        <end position="414"/>
    </location>
</feature>
<dbReference type="AlphaFoldDB" id="A0A3P8E035"/>
<evidence type="ECO:0000256" key="6">
    <source>
        <dbReference type="ARBA" id="ARBA00022833"/>
    </source>
</evidence>
<dbReference type="GO" id="GO:0006508">
    <property type="term" value="P:proteolysis"/>
    <property type="evidence" value="ECO:0007669"/>
    <property type="project" value="UniProtKB-KW"/>
</dbReference>